<gene>
    <name evidence="2" type="ORF">BST13_12820</name>
</gene>
<dbReference type="Pfam" id="PF13810">
    <property type="entry name" value="DUF4185"/>
    <property type="match status" value="1"/>
</dbReference>
<evidence type="ECO:0000259" key="1">
    <source>
        <dbReference type="Pfam" id="PF13810"/>
    </source>
</evidence>
<comment type="caution">
    <text evidence="2">The sequence shown here is derived from an EMBL/GenBank/DDBJ whole genome shotgun (WGS) entry which is preliminary data.</text>
</comment>
<dbReference type="EMBL" id="MVHF01000010">
    <property type="protein sequence ID" value="ORA35984.1"/>
    <property type="molecule type" value="Genomic_DNA"/>
</dbReference>
<keyword evidence="3" id="KW-1185">Reference proteome</keyword>
<organism evidence="2 3">
    <name type="scientific">Mycobacterium aquaticum</name>
    <dbReference type="NCBI Taxonomy" id="1927124"/>
    <lineage>
        <taxon>Bacteria</taxon>
        <taxon>Bacillati</taxon>
        <taxon>Actinomycetota</taxon>
        <taxon>Actinomycetes</taxon>
        <taxon>Mycobacteriales</taxon>
        <taxon>Mycobacteriaceae</taxon>
        <taxon>Mycobacterium</taxon>
    </lineage>
</organism>
<accession>A0A1X0B0W2</accession>
<sequence length="330" mass="35068">MVAAAAEAMVSDLPQPAPGEVINLGPIAGTGTPTGVIGAGGTDLCEIAPSGQVALAGDTFAGQGVGIGEWSRSMGLHVRPGSLNSANIQFDFAFGKSNTLYAETWPHVDGGSQLPAGTVQVYGIDYALVTRTANLIPSDTRLVRINATQGCWASVPGSWRAADWQGGNQTQISGYQDGDWVYIIADGFARDHQLWLYRCPATAFTDRNTWHAWGMIGDGPDWGWDQAPTPLNSDLFGEVSLRLIEGKAVLTGFNATTLCVEARVADDVTQVAAPWTPMTTIATQDSVPQNYGGYIVPGSTLDQTVILVSQWHTATGNPYRVLQFVANLNR</sequence>
<dbReference type="Proteomes" id="UP000192448">
    <property type="component" value="Unassembled WGS sequence"/>
</dbReference>
<evidence type="ECO:0000313" key="2">
    <source>
        <dbReference type="EMBL" id="ORA35984.1"/>
    </source>
</evidence>
<evidence type="ECO:0000313" key="3">
    <source>
        <dbReference type="Proteomes" id="UP000192448"/>
    </source>
</evidence>
<dbReference type="InterPro" id="IPR025442">
    <property type="entry name" value="DUF4185"/>
</dbReference>
<dbReference type="STRING" id="1927124.BST13_12820"/>
<proteinExistence type="predicted"/>
<feature type="domain" description="DUF4185" evidence="1">
    <location>
        <begin position="37"/>
        <end position="324"/>
    </location>
</feature>
<dbReference type="AlphaFoldDB" id="A0A1X0B0W2"/>
<name>A0A1X0B0W2_9MYCO</name>
<reference evidence="2 3" key="1">
    <citation type="submission" date="2017-02" db="EMBL/GenBank/DDBJ databases">
        <title>The new phylogeny of genus Mycobacterium.</title>
        <authorList>
            <person name="Tortoli E."/>
            <person name="Trovato A."/>
            <person name="Cirillo D.M."/>
        </authorList>
    </citation>
    <scope>NUCLEOTIDE SEQUENCE [LARGE SCALE GENOMIC DNA]</scope>
    <source>
        <strain evidence="2 3">RW6</strain>
    </source>
</reference>
<protein>
    <recommendedName>
        <fullName evidence="1">DUF4185 domain-containing protein</fullName>
    </recommendedName>
</protein>